<keyword evidence="4" id="KW-0472">Membrane</keyword>
<evidence type="ECO:0000256" key="3">
    <source>
        <dbReference type="ARBA" id="ARBA00022729"/>
    </source>
</evidence>
<dbReference type="OrthoDB" id="9801912at2"/>
<dbReference type="GO" id="GO:1904680">
    <property type="term" value="F:peptide transmembrane transporter activity"/>
    <property type="evidence" value="ECO:0007669"/>
    <property type="project" value="TreeGrafter"/>
</dbReference>
<organism evidence="6 7">
    <name type="scientific">Silvanigrella aquatica</name>
    <dbReference type="NCBI Taxonomy" id="1915309"/>
    <lineage>
        <taxon>Bacteria</taxon>
        <taxon>Pseudomonadati</taxon>
        <taxon>Bdellovibrionota</taxon>
        <taxon>Oligoflexia</taxon>
        <taxon>Silvanigrellales</taxon>
        <taxon>Silvanigrellaceae</taxon>
        <taxon>Silvanigrella</taxon>
    </lineage>
</organism>
<evidence type="ECO:0000256" key="4">
    <source>
        <dbReference type="SAM" id="Phobius"/>
    </source>
</evidence>
<accession>A0A1L4CZV3</accession>
<evidence type="ECO:0000256" key="1">
    <source>
        <dbReference type="ARBA" id="ARBA00005695"/>
    </source>
</evidence>
<name>A0A1L4CZV3_9BACT</name>
<dbReference type="Pfam" id="PF00496">
    <property type="entry name" value="SBP_bac_5"/>
    <property type="match status" value="1"/>
</dbReference>
<keyword evidence="2" id="KW-0813">Transport</keyword>
<dbReference type="InterPro" id="IPR039424">
    <property type="entry name" value="SBP_5"/>
</dbReference>
<dbReference type="InterPro" id="IPR000914">
    <property type="entry name" value="SBP_5_dom"/>
</dbReference>
<dbReference type="PANTHER" id="PTHR30290">
    <property type="entry name" value="PERIPLASMIC BINDING COMPONENT OF ABC TRANSPORTER"/>
    <property type="match status" value="1"/>
</dbReference>
<dbReference type="STRING" id="1915309.AXG55_06000"/>
<comment type="similarity">
    <text evidence="1">Belongs to the bacterial solute-binding protein 5 family.</text>
</comment>
<dbReference type="Gene3D" id="3.40.190.10">
    <property type="entry name" value="Periplasmic binding protein-like II"/>
    <property type="match status" value="1"/>
</dbReference>
<dbReference type="EMBL" id="CP017834">
    <property type="protein sequence ID" value="APJ03481.1"/>
    <property type="molecule type" value="Genomic_DNA"/>
</dbReference>
<feature type="transmembrane region" description="Helical" evidence="4">
    <location>
        <begin position="6"/>
        <end position="22"/>
    </location>
</feature>
<proteinExistence type="inferred from homology"/>
<keyword evidence="4" id="KW-0812">Transmembrane</keyword>
<gene>
    <name evidence="6" type="ORF">AXG55_06000</name>
</gene>
<dbReference type="Proteomes" id="UP000184731">
    <property type="component" value="Chromosome"/>
</dbReference>
<dbReference type="KEGG" id="saqi:AXG55_06000"/>
<dbReference type="AlphaFoldDB" id="A0A1L4CZV3"/>
<keyword evidence="7" id="KW-1185">Reference proteome</keyword>
<dbReference type="SUPFAM" id="SSF53850">
    <property type="entry name" value="Periplasmic binding protein-like II"/>
    <property type="match status" value="1"/>
</dbReference>
<protein>
    <recommendedName>
        <fullName evidence="5">Solute-binding protein family 5 domain-containing protein</fullName>
    </recommendedName>
</protein>
<evidence type="ECO:0000313" key="7">
    <source>
        <dbReference type="Proteomes" id="UP000184731"/>
    </source>
</evidence>
<evidence type="ECO:0000256" key="2">
    <source>
        <dbReference type="ARBA" id="ARBA00022448"/>
    </source>
</evidence>
<evidence type="ECO:0000313" key="6">
    <source>
        <dbReference type="EMBL" id="APJ03481.1"/>
    </source>
</evidence>
<dbReference type="GO" id="GO:0015833">
    <property type="term" value="P:peptide transport"/>
    <property type="evidence" value="ECO:0007669"/>
    <property type="project" value="TreeGrafter"/>
</dbReference>
<keyword evidence="3" id="KW-0732">Signal</keyword>
<feature type="domain" description="Solute-binding protein family 5" evidence="5">
    <location>
        <begin position="106"/>
        <end position="437"/>
    </location>
</feature>
<reference evidence="6 7" key="1">
    <citation type="submission" date="2016-10" db="EMBL/GenBank/DDBJ databases">
        <title>Silvanigrella aquatica sp. nov., isolated from a freshwater lake located in the Black Forest, Germany, description of Silvanigrellaceae fam. nov., Silvanigrellales ord. nov., reclassification of the order Bdellovibrionales in the class Oligoflexia, reclassification of the families Bacteriovoracaceae and Halobacteriovoraceae in the new order Bacteriovoracales ord. nov., and reclassification of the family Pseudobacteriovoracaceae in the order Oligoflexiales.</title>
        <authorList>
            <person name="Hahn M.W."/>
            <person name="Schmidt J."/>
            <person name="Koll U."/>
            <person name="Rohde M."/>
            <person name="Verbag S."/>
            <person name="Pitt A."/>
            <person name="Nakai R."/>
            <person name="Naganuma T."/>
            <person name="Lang E."/>
        </authorList>
    </citation>
    <scope>NUCLEOTIDE SEQUENCE [LARGE SCALE GENOMIC DNA]</scope>
    <source>
        <strain evidence="6 7">MWH-Nonnen-W8red</strain>
    </source>
</reference>
<sequence>MHTDIIGLTFAILNLLTIQMTPMNKFKLFMCIMVHVQGLYNMLRNAILLCIALFTINSAFTQTKINVLLHDSEGNPYDKNAPRGARIAIEVAVLGQLLTINNNNNIVPELLERTFYDFKEKEYVLILKKNIYFHNNRLAKAQDLEFSLLRLLYTKEKAYEKDALKNIYGLEEIEKQGLTKFKSGVVPGVKIVDDYTIRIKLIAPDPDFLYMLSDTSFSLVPIEEFKDNYVEWKTFPIGAGPYAIEAPGFDQGIVKLKKVSTSLGKAPDIVHFYTKNEPHIDYEVSTIKLPEEKQKIYKTITAELPTRIFSLTFTNVNPLGNSLDFRRFVQKALNKEKLNSKVLGYSPTFENYPYTFWGIHKLKNPYDPEGAKKLFQSLPKEIREKEWQISVYSGGKEIKGNNKLLIEEIQGQLSEYGFKTHYITYYKQFLPKEIAEKAPLDISFFQVDQYDSLYKFARLLNSGSDEFAKPLYDQKLEDLYNKALSSESKEEKSKTIDELSEYVHEQAYWVPLLERKSVIYYNPQTIEGLAQKEEQTNEFFAPRVVMRSKE</sequence>
<dbReference type="PANTHER" id="PTHR30290:SF9">
    <property type="entry name" value="OLIGOPEPTIDE-BINDING PROTEIN APPA"/>
    <property type="match status" value="1"/>
</dbReference>
<keyword evidence="4" id="KW-1133">Transmembrane helix</keyword>
<evidence type="ECO:0000259" key="5">
    <source>
        <dbReference type="Pfam" id="PF00496"/>
    </source>
</evidence>
<dbReference type="Gene3D" id="3.10.105.10">
    <property type="entry name" value="Dipeptide-binding Protein, Domain 3"/>
    <property type="match status" value="1"/>
</dbReference>